<dbReference type="PANTHER" id="PTHR46796">
    <property type="entry name" value="HTH-TYPE TRANSCRIPTIONAL ACTIVATOR RHAS-RELATED"/>
    <property type="match status" value="1"/>
</dbReference>
<dbReference type="InterPro" id="IPR050204">
    <property type="entry name" value="AraC_XylS_family_regulators"/>
</dbReference>
<dbReference type="Pfam" id="PF12833">
    <property type="entry name" value="HTH_18"/>
    <property type="match status" value="1"/>
</dbReference>
<gene>
    <name evidence="5" type="ORF">SLNWT_0229</name>
</gene>
<organism evidence="5 6">
    <name type="scientific">Streptomyces albus (strain ATCC 21838 / DSM 41398 / FERM P-419 / JCM 4703 / NBRC 107858)</name>
    <dbReference type="NCBI Taxonomy" id="1081613"/>
    <lineage>
        <taxon>Bacteria</taxon>
        <taxon>Bacillati</taxon>
        <taxon>Actinomycetota</taxon>
        <taxon>Actinomycetes</taxon>
        <taxon>Kitasatosporales</taxon>
        <taxon>Streptomycetaceae</taxon>
        <taxon>Streptomyces</taxon>
    </lineage>
</organism>
<feature type="domain" description="HTH araC/xylS-type" evidence="4">
    <location>
        <begin position="219"/>
        <end position="320"/>
    </location>
</feature>
<dbReference type="GO" id="GO:0003700">
    <property type="term" value="F:DNA-binding transcription factor activity"/>
    <property type="evidence" value="ECO:0007669"/>
    <property type="project" value="InterPro"/>
</dbReference>
<proteinExistence type="predicted"/>
<reference evidence="5 6" key="1">
    <citation type="submission" date="2015-01" db="EMBL/GenBank/DDBJ databases">
        <title>Enhanced salinomycin production by adjusting the supply of polyketide extender units in Streptomyce albus DSM 41398.</title>
        <authorList>
            <person name="Lu C."/>
        </authorList>
    </citation>
    <scope>NUCLEOTIDE SEQUENCE [LARGE SCALE GENOMIC DNA]</scope>
    <source>
        <strain evidence="6">ATCC 21838 / DSM 41398 / FERM P-419 / JCM 4703 / NBRC 107858</strain>
    </source>
</reference>
<dbReference type="EMBL" id="CP010519">
    <property type="protein sequence ID" value="AJE80605.1"/>
    <property type="molecule type" value="Genomic_DNA"/>
</dbReference>
<keyword evidence="6" id="KW-1185">Reference proteome</keyword>
<evidence type="ECO:0000259" key="4">
    <source>
        <dbReference type="PROSITE" id="PS01124"/>
    </source>
</evidence>
<evidence type="ECO:0000256" key="3">
    <source>
        <dbReference type="ARBA" id="ARBA00023163"/>
    </source>
</evidence>
<dbReference type="SUPFAM" id="SSF46689">
    <property type="entry name" value="Homeodomain-like"/>
    <property type="match status" value="1"/>
</dbReference>
<dbReference type="InterPro" id="IPR035418">
    <property type="entry name" value="AraC-bd_2"/>
</dbReference>
<protein>
    <submittedName>
        <fullName evidence="5">AraC family transcriptional regulator</fullName>
    </submittedName>
</protein>
<dbReference type="KEGG" id="sals:SLNWT_0229"/>
<evidence type="ECO:0000313" key="5">
    <source>
        <dbReference type="EMBL" id="AJE80605.1"/>
    </source>
</evidence>
<evidence type="ECO:0000256" key="2">
    <source>
        <dbReference type="ARBA" id="ARBA00023125"/>
    </source>
</evidence>
<dbReference type="SMART" id="SM00342">
    <property type="entry name" value="HTH_ARAC"/>
    <property type="match status" value="1"/>
</dbReference>
<name>A0A0B5EML4_STRA4</name>
<dbReference type="InterPro" id="IPR009057">
    <property type="entry name" value="Homeodomain-like_sf"/>
</dbReference>
<keyword evidence="3" id="KW-0804">Transcription</keyword>
<dbReference type="InterPro" id="IPR018060">
    <property type="entry name" value="HTH_AraC"/>
</dbReference>
<dbReference type="PROSITE" id="PS01124">
    <property type="entry name" value="HTH_ARAC_FAMILY_2"/>
    <property type="match status" value="1"/>
</dbReference>
<evidence type="ECO:0000256" key="1">
    <source>
        <dbReference type="ARBA" id="ARBA00023015"/>
    </source>
</evidence>
<keyword evidence="2" id="KW-0238">DNA-binding</keyword>
<dbReference type="Gene3D" id="1.10.10.60">
    <property type="entry name" value="Homeodomain-like"/>
    <property type="match status" value="1"/>
</dbReference>
<evidence type="ECO:0000313" key="6">
    <source>
        <dbReference type="Proteomes" id="UP000031523"/>
    </source>
</evidence>
<dbReference type="GO" id="GO:0043565">
    <property type="term" value="F:sequence-specific DNA binding"/>
    <property type="evidence" value="ECO:0007669"/>
    <property type="project" value="InterPro"/>
</dbReference>
<keyword evidence="1" id="KW-0805">Transcription regulation</keyword>
<accession>A0A0B5EML4</accession>
<dbReference type="PANTHER" id="PTHR46796:SF6">
    <property type="entry name" value="ARAC SUBFAMILY"/>
    <property type="match status" value="1"/>
</dbReference>
<dbReference type="Proteomes" id="UP000031523">
    <property type="component" value="Chromosome"/>
</dbReference>
<dbReference type="AlphaFoldDB" id="A0A0B5EML4"/>
<sequence length="331" mass="36958">MLTERVLQCGDVAEVERLEYWQELVGERHAEGELFSEHRDDFWARYRFMDLGVVTAWPAQCKPLVFRRTARHVRRSDPELLHVSVPLCGSLRISRGEEQYTVGSRELVVADSSRPSVVHVGSGSGLYACGAVEIPKALVPLPRRQIQEAGRLRPSARTGYGALLGQLLTQLAGPARQYQPADAPRLGMLMIDLFSGLLAQAFDAESALSPESHRRSLVLRIKAFILENLHEAELTPSAIAEAHHISVSYLHRLFENEEATVAAWIRRRRLERARRDLADPAQAATRIHAIAARWCFANASDFTRAFRTAFGTSPRDFRGSVLSGQDPADTD</sequence>
<dbReference type="Pfam" id="PF14525">
    <property type="entry name" value="AraC_binding_2"/>
    <property type="match status" value="1"/>
</dbReference>